<accession>A0A174DWB7</accession>
<organism evidence="1 2">
    <name type="scientific">Collinsella aerofaciens</name>
    <dbReference type="NCBI Taxonomy" id="74426"/>
    <lineage>
        <taxon>Bacteria</taxon>
        <taxon>Bacillati</taxon>
        <taxon>Actinomycetota</taxon>
        <taxon>Coriobacteriia</taxon>
        <taxon>Coriobacteriales</taxon>
        <taxon>Coriobacteriaceae</taxon>
        <taxon>Collinsella</taxon>
    </lineage>
</organism>
<gene>
    <name evidence="1" type="ORF">ERS852381_01344</name>
</gene>
<protein>
    <submittedName>
        <fullName evidence="1">Uncharacterized protein</fullName>
    </submittedName>
</protein>
<sequence>MANYSPQHFEPRAKTVNVKGVANRAVATVLTAGLIAQPLMSPLAAIAAPSTDNGDSVQGGG</sequence>
<dbReference type="AlphaFoldDB" id="A0A174DWB7"/>
<dbReference type="RefSeq" id="WP_055286797.1">
    <property type="nucleotide sequence ID" value="NZ_CYYP01000011.1"/>
</dbReference>
<reference evidence="1 2" key="1">
    <citation type="submission" date="2015-09" db="EMBL/GenBank/DDBJ databases">
        <authorList>
            <consortium name="Pathogen Informatics"/>
        </authorList>
    </citation>
    <scope>NUCLEOTIDE SEQUENCE [LARGE SCALE GENOMIC DNA]</scope>
    <source>
        <strain evidence="1 2">2789STDY5608823</strain>
    </source>
</reference>
<evidence type="ECO:0000313" key="1">
    <source>
        <dbReference type="EMBL" id="CUO29744.1"/>
    </source>
</evidence>
<name>A0A174DWB7_9ACTN</name>
<evidence type="ECO:0000313" key="2">
    <source>
        <dbReference type="Proteomes" id="UP000095468"/>
    </source>
</evidence>
<dbReference type="Proteomes" id="UP000095468">
    <property type="component" value="Unassembled WGS sequence"/>
</dbReference>
<proteinExistence type="predicted"/>
<dbReference type="EMBL" id="CYYP01000011">
    <property type="protein sequence ID" value="CUO29744.1"/>
    <property type="molecule type" value="Genomic_DNA"/>
</dbReference>